<dbReference type="PANTHER" id="PTHR43792:SF1">
    <property type="entry name" value="N-ACETYLTRANSFERASE DOMAIN-CONTAINING PROTEIN"/>
    <property type="match status" value="1"/>
</dbReference>
<reference evidence="2" key="2">
    <citation type="submission" date="2019-11" db="EMBL/GenBank/DDBJ databases">
        <title>Improved Assembly of Tolypothrix boutellei genome.</title>
        <authorList>
            <person name="Sarangi A.N."/>
            <person name="Mukherjee M."/>
            <person name="Ghosh S."/>
            <person name="Singh D."/>
            <person name="Das A."/>
            <person name="Kant S."/>
            <person name="Prusty A."/>
            <person name="Tripathy S."/>
        </authorList>
    </citation>
    <scope>NUCLEOTIDE SEQUENCE</scope>
    <source>
        <strain evidence="2">VB521301</strain>
    </source>
</reference>
<dbReference type="EMBL" id="JHEG02000019">
    <property type="protein sequence ID" value="KIE12971.1"/>
    <property type="molecule type" value="Genomic_DNA"/>
</dbReference>
<feature type="domain" description="N-acetyltransferase" evidence="1">
    <location>
        <begin position="39"/>
        <end position="198"/>
    </location>
</feature>
<evidence type="ECO:0000313" key="3">
    <source>
        <dbReference type="EMBL" id="KIE12971.1"/>
    </source>
</evidence>
<dbReference type="Proteomes" id="UP000029738">
    <property type="component" value="Unassembled WGS sequence"/>
</dbReference>
<comment type="caution">
    <text evidence="3">The sequence shown here is derived from an EMBL/GenBank/DDBJ whole genome shotgun (WGS) entry which is preliminary data.</text>
</comment>
<reference evidence="3" key="1">
    <citation type="journal article" date="2015" name="Genome Announc.">
        <title>Draft Genome Sequence of Tolypothrix boutellei Strain VB521301.</title>
        <authorList>
            <person name="Chandrababunaidu M.M."/>
            <person name="Singh D."/>
            <person name="Sen D."/>
            <person name="Bhan S."/>
            <person name="Das S."/>
            <person name="Gupta A."/>
            <person name="Adhikary S.P."/>
            <person name="Tripathy S."/>
        </authorList>
    </citation>
    <scope>NUCLEOTIDE SEQUENCE</scope>
    <source>
        <strain evidence="3">VB521301</strain>
    </source>
</reference>
<dbReference type="InterPro" id="IPR016181">
    <property type="entry name" value="Acyl_CoA_acyltransferase"/>
</dbReference>
<sequence length="212" mass="23503">MIKLLIKQQPAIDISSDTVLGGIEELGGRWLILFETPRLVVRQLRHSDADALFAVYSDPLVVRWVGDGTPLTHELCVKWIKISLRNYQTKGFGASAVVAKSNSQFIGCCGIIYDPQRNEPEIIYGFGKRWWGQGFASEVVRPMLAYGLKQCGLKRILATIAPENLASVRVAIKAGMVFEREEIEADGSPTLIYSIDPNTIKNNDIKIIDASP</sequence>
<dbReference type="EMBL" id="JHEG04000001">
    <property type="protein sequence ID" value="KAF3888095.1"/>
    <property type="molecule type" value="Genomic_DNA"/>
</dbReference>
<accession>A0A0C1NJL0</accession>
<dbReference type="Pfam" id="PF13302">
    <property type="entry name" value="Acetyltransf_3"/>
    <property type="match status" value="1"/>
</dbReference>
<dbReference type="Gene3D" id="3.40.630.30">
    <property type="match status" value="1"/>
</dbReference>
<protein>
    <submittedName>
        <fullName evidence="2">GNAT family N-acetyltransferase</fullName>
    </submittedName>
</protein>
<dbReference type="PROSITE" id="PS51186">
    <property type="entry name" value="GNAT"/>
    <property type="match status" value="1"/>
</dbReference>
<organism evidence="3">
    <name type="scientific">Tolypothrix bouteillei VB521301</name>
    <dbReference type="NCBI Taxonomy" id="1479485"/>
    <lineage>
        <taxon>Bacteria</taxon>
        <taxon>Bacillati</taxon>
        <taxon>Cyanobacteriota</taxon>
        <taxon>Cyanophyceae</taxon>
        <taxon>Nostocales</taxon>
        <taxon>Tolypothrichaceae</taxon>
        <taxon>Tolypothrix</taxon>
    </lineage>
</organism>
<dbReference type="OrthoDB" id="9785602at2"/>
<dbReference type="STRING" id="1479485.DA73_0205850"/>
<proteinExistence type="predicted"/>
<evidence type="ECO:0000259" key="1">
    <source>
        <dbReference type="PROSITE" id="PS51186"/>
    </source>
</evidence>
<dbReference type="SUPFAM" id="SSF55729">
    <property type="entry name" value="Acyl-CoA N-acyltransferases (Nat)"/>
    <property type="match status" value="1"/>
</dbReference>
<keyword evidence="4" id="KW-1185">Reference proteome</keyword>
<dbReference type="GO" id="GO:0016747">
    <property type="term" value="F:acyltransferase activity, transferring groups other than amino-acyl groups"/>
    <property type="evidence" value="ECO:0007669"/>
    <property type="project" value="InterPro"/>
</dbReference>
<gene>
    <name evidence="3" type="ORF">DA73_0205850</name>
    <name evidence="2" type="ORF">DA73_0400023330</name>
</gene>
<dbReference type="AlphaFoldDB" id="A0A0C1NJL0"/>
<dbReference type="InterPro" id="IPR051531">
    <property type="entry name" value="N-acetyltransferase"/>
</dbReference>
<evidence type="ECO:0000313" key="4">
    <source>
        <dbReference type="Proteomes" id="UP000029738"/>
    </source>
</evidence>
<dbReference type="PANTHER" id="PTHR43792">
    <property type="entry name" value="GNAT FAMILY, PUTATIVE (AFU_ORTHOLOGUE AFUA_3G00765)-RELATED-RELATED"/>
    <property type="match status" value="1"/>
</dbReference>
<evidence type="ECO:0000313" key="2">
    <source>
        <dbReference type="EMBL" id="KAF3888095.1"/>
    </source>
</evidence>
<dbReference type="RefSeq" id="WP_038080367.1">
    <property type="nucleotide sequence ID" value="NZ_JHEG04000001.1"/>
</dbReference>
<name>A0A0C1NJL0_9CYAN</name>
<dbReference type="InterPro" id="IPR000182">
    <property type="entry name" value="GNAT_dom"/>
</dbReference>